<gene>
    <name evidence="2" type="primary">Vigan.11G158500</name>
    <name evidence="2" type="ORF">VIGAN_11158500</name>
</gene>
<reference evidence="2 3" key="1">
    <citation type="journal article" date="2015" name="Sci. Rep.">
        <title>The power of single molecule real-time sequencing technology in the de novo assembly of a eukaryotic genome.</title>
        <authorList>
            <person name="Sakai H."/>
            <person name="Naito K."/>
            <person name="Ogiso-Tanaka E."/>
            <person name="Takahashi Y."/>
            <person name="Iseki K."/>
            <person name="Muto C."/>
            <person name="Satou K."/>
            <person name="Teruya K."/>
            <person name="Shiroma A."/>
            <person name="Shimoji M."/>
            <person name="Hirano T."/>
            <person name="Itoh T."/>
            <person name="Kaga A."/>
            <person name="Tomooka N."/>
        </authorList>
    </citation>
    <scope>NUCLEOTIDE SEQUENCE [LARGE SCALE GENOMIC DNA]</scope>
    <source>
        <strain evidence="3">cv. Shumari</strain>
    </source>
</reference>
<dbReference type="EMBL" id="AP015044">
    <property type="protein sequence ID" value="BAU02143.1"/>
    <property type="molecule type" value="Genomic_DNA"/>
</dbReference>
<dbReference type="Proteomes" id="UP000291084">
    <property type="component" value="Chromosome 11"/>
</dbReference>
<keyword evidence="3" id="KW-1185">Reference proteome</keyword>
<dbReference type="AlphaFoldDB" id="A0A0S3TA89"/>
<feature type="region of interest" description="Disordered" evidence="1">
    <location>
        <begin position="68"/>
        <end position="95"/>
    </location>
</feature>
<organism evidence="2 3">
    <name type="scientific">Vigna angularis var. angularis</name>
    <dbReference type="NCBI Taxonomy" id="157739"/>
    <lineage>
        <taxon>Eukaryota</taxon>
        <taxon>Viridiplantae</taxon>
        <taxon>Streptophyta</taxon>
        <taxon>Embryophyta</taxon>
        <taxon>Tracheophyta</taxon>
        <taxon>Spermatophyta</taxon>
        <taxon>Magnoliopsida</taxon>
        <taxon>eudicotyledons</taxon>
        <taxon>Gunneridae</taxon>
        <taxon>Pentapetalae</taxon>
        <taxon>rosids</taxon>
        <taxon>fabids</taxon>
        <taxon>Fabales</taxon>
        <taxon>Fabaceae</taxon>
        <taxon>Papilionoideae</taxon>
        <taxon>50 kb inversion clade</taxon>
        <taxon>NPAAA clade</taxon>
        <taxon>indigoferoid/millettioid clade</taxon>
        <taxon>Phaseoleae</taxon>
        <taxon>Vigna</taxon>
    </lineage>
</organism>
<sequence>MIVELLEVLSASREDLRLGREDERNEDDGLCWLGEDDQGVVYHEGMKMMGCCEVLVVVLEMMMLERVSVPRNGRRPPPDEGGAGWFKLTSKAKCR</sequence>
<name>A0A0S3TA89_PHAAN</name>
<evidence type="ECO:0000313" key="3">
    <source>
        <dbReference type="Proteomes" id="UP000291084"/>
    </source>
</evidence>
<accession>A0A0S3TA89</accession>
<evidence type="ECO:0000313" key="2">
    <source>
        <dbReference type="EMBL" id="BAU02143.1"/>
    </source>
</evidence>
<evidence type="ECO:0000256" key="1">
    <source>
        <dbReference type="SAM" id="MobiDB-lite"/>
    </source>
</evidence>
<protein>
    <submittedName>
        <fullName evidence="2">Uncharacterized protein</fullName>
    </submittedName>
</protein>
<proteinExistence type="predicted"/>